<protein>
    <recommendedName>
        <fullName evidence="3">Urease accessory protein UreF</fullName>
    </recommendedName>
</protein>
<dbReference type="Gene3D" id="1.10.4190.10">
    <property type="entry name" value="Urease accessory protein UreF"/>
    <property type="match status" value="1"/>
</dbReference>
<gene>
    <name evidence="1" type="ORF">GCM10010994_02560</name>
</gene>
<dbReference type="Pfam" id="PF01730">
    <property type="entry name" value="UreF"/>
    <property type="match status" value="1"/>
</dbReference>
<dbReference type="Proteomes" id="UP000637002">
    <property type="component" value="Unassembled WGS sequence"/>
</dbReference>
<evidence type="ECO:0000313" key="1">
    <source>
        <dbReference type="EMBL" id="GGC46898.1"/>
    </source>
</evidence>
<reference evidence="1" key="1">
    <citation type="journal article" date="2014" name="Int. J. Syst. Evol. Microbiol.">
        <title>Complete genome sequence of Corynebacterium casei LMG S-19264T (=DSM 44701T), isolated from a smear-ripened cheese.</title>
        <authorList>
            <consortium name="US DOE Joint Genome Institute (JGI-PGF)"/>
            <person name="Walter F."/>
            <person name="Albersmeier A."/>
            <person name="Kalinowski J."/>
            <person name="Ruckert C."/>
        </authorList>
    </citation>
    <scope>NUCLEOTIDE SEQUENCE</scope>
    <source>
        <strain evidence="1">CGMCC 1.12919</strain>
    </source>
</reference>
<evidence type="ECO:0000313" key="2">
    <source>
        <dbReference type="Proteomes" id="UP000637002"/>
    </source>
</evidence>
<dbReference type="EMBL" id="BMGG01000001">
    <property type="protein sequence ID" value="GGC46898.1"/>
    <property type="molecule type" value="Genomic_DNA"/>
</dbReference>
<sequence length="150" mass="15129">MADADRDLDRSTVCATLREGATRNGRALLATHRRLGTPGADVYAAAVAAGETPGTLACVQGFCWRAIGLEEATAVALSGYGLTAAGLAASVRLGFVGALRAQVLTGPLLAEVASVCAAPVAAGAEIAGFTPFADIAAMRQATLPLRLFSN</sequence>
<dbReference type="AlphaFoldDB" id="A0A916X6P6"/>
<keyword evidence="2" id="KW-1185">Reference proteome</keyword>
<dbReference type="InterPro" id="IPR002639">
    <property type="entry name" value="UreF"/>
</dbReference>
<proteinExistence type="predicted"/>
<evidence type="ECO:0008006" key="3">
    <source>
        <dbReference type="Google" id="ProtNLM"/>
    </source>
</evidence>
<comment type="caution">
    <text evidence="1">The sequence shown here is derived from an EMBL/GenBank/DDBJ whole genome shotgun (WGS) entry which is preliminary data.</text>
</comment>
<accession>A0A916X6P6</accession>
<organism evidence="1 2">
    <name type="scientific">Chelatococcus reniformis</name>
    <dbReference type="NCBI Taxonomy" id="1494448"/>
    <lineage>
        <taxon>Bacteria</taxon>
        <taxon>Pseudomonadati</taxon>
        <taxon>Pseudomonadota</taxon>
        <taxon>Alphaproteobacteria</taxon>
        <taxon>Hyphomicrobiales</taxon>
        <taxon>Chelatococcaceae</taxon>
        <taxon>Chelatococcus</taxon>
    </lineage>
</organism>
<name>A0A916X6P6_9HYPH</name>
<reference evidence="1" key="2">
    <citation type="submission" date="2020-09" db="EMBL/GenBank/DDBJ databases">
        <authorList>
            <person name="Sun Q."/>
            <person name="Zhou Y."/>
        </authorList>
    </citation>
    <scope>NUCLEOTIDE SEQUENCE</scope>
    <source>
        <strain evidence="1">CGMCC 1.12919</strain>
    </source>
</reference>
<dbReference type="InterPro" id="IPR038277">
    <property type="entry name" value="UreF_sf"/>
</dbReference>
<dbReference type="GO" id="GO:0016151">
    <property type="term" value="F:nickel cation binding"/>
    <property type="evidence" value="ECO:0007669"/>
    <property type="project" value="InterPro"/>
</dbReference>